<keyword evidence="5" id="KW-0833">Ubl conjugation pathway</keyword>
<keyword evidence="4" id="KW-0547">Nucleotide-binding</keyword>
<dbReference type="SUPFAM" id="SSF54495">
    <property type="entry name" value="UBC-like"/>
    <property type="match status" value="1"/>
</dbReference>
<feature type="coiled-coil region" evidence="7">
    <location>
        <begin position="2"/>
        <end position="29"/>
    </location>
</feature>
<evidence type="ECO:0000313" key="9">
    <source>
        <dbReference type="EMBL" id="RIA81967.1"/>
    </source>
</evidence>
<dbReference type="FunFam" id="3.10.110.10:FF:000101">
    <property type="entry name" value="Ubiquitin-conjugating enzyme E2 D2"/>
    <property type="match status" value="1"/>
</dbReference>
<dbReference type="PANTHER" id="PTHR24068">
    <property type="entry name" value="UBIQUITIN-CONJUGATING ENZYME E2"/>
    <property type="match status" value="1"/>
</dbReference>
<proteinExistence type="predicted"/>
<dbReference type="EMBL" id="QKYT01000722">
    <property type="protein sequence ID" value="RIA81967.1"/>
    <property type="molecule type" value="Genomic_DNA"/>
</dbReference>
<dbReference type="Pfam" id="PF00179">
    <property type="entry name" value="UQ_con"/>
    <property type="match status" value="1"/>
</dbReference>
<dbReference type="GO" id="GO:0061631">
    <property type="term" value="F:ubiquitin conjugating enzyme activity"/>
    <property type="evidence" value="ECO:0007669"/>
    <property type="project" value="UniProtKB-EC"/>
</dbReference>
<dbReference type="SMART" id="SM00212">
    <property type="entry name" value="UBCc"/>
    <property type="match status" value="1"/>
</dbReference>
<comment type="pathway">
    <text evidence="2">Protein modification; protein ubiquitination.</text>
</comment>
<evidence type="ECO:0000256" key="2">
    <source>
        <dbReference type="ARBA" id="ARBA00004906"/>
    </source>
</evidence>
<comment type="catalytic activity">
    <reaction evidence="1">
        <text>S-ubiquitinyl-[E1 ubiquitin-activating enzyme]-L-cysteine + [E2 ubiquitin-conjugating enzyme]-L-cysteine = [E1 ubiquitin-activating enzyme]-L-cysteine + S-ubiquitinyl-[E2 ubiquitin-conjugating enzyme]-L-cysteine.</text>
        <dbReference type="EC" id="2.3.2.23"/>
    </reaction>
</comment>
<dbReference type="Proteomes" id="UP000265703">
    <property type="component" value="Unassembled WGS sequence"/>
</dbReference>
<protein>
    <submittedName>
        <fullName evidence="9">Ubiquitin-conjugating enzyme/RWD-like protein</fullName>
    </submittedName>
</protein>
<dbReference type="InterPro" id="IPR000608">
    <property type="entry name" value="UBC"/>
</dbReference>
<feature type="domain" description="UBC core" evidence="8">
    <location>
        <begin position="14"/>
        <end position="160"/>
    </location>
</feature>
<name>A0A397SD81_9GLOM</name>
<keyword evidence="7" id="KW-0175">Coiled coil</keyword>
<dbReference type="OrthoDB" id="7851174at2759"/>
<keyword evidence="10" id="KW-1185">Reference proteome</keyword>
<evidence type="ECO:0000256" key="6">
    <source>
        <dbReference type="ARBA" id="ARBA00022840"/>
    </source>
</evidence>
<evidence type="ECO:0000256" key="5">
    <source>
        <dbReference type="ARBA" id="ARBA00022786"/>
    </source>
</evidence>
<dbReference type="AlphaFoldDB" id="A0A397SD81"/>
<gene>
    <name evidence="9" type="ORF">C1645_836124</name>
</gene>
<dbReference type="Gene3D" id="3.10.110.10">
    <property type="entry name" value="Ubiquitin Conjugating Enzyme"/>
    <property type="match status" value="1"/>
</dbReference>
<evidence type="ECO:0000313" key="10">
    <source>
        <dbReference type="Proteomes" id="UP000265703"/>
    </source>
</evidence>
<evidence type="ECO:0000256" key="1">
    <source>
        <dbReference type="ARBA" id="ARBA00000485"/>
    </source>
</evidence>
<keyword evidence="6" id="KW-0067">ATP-binding</keyword>
<sequence length="162" mass="18660">MDNNISTNLTELERTCKRIEKEMRNIGLNRTIRAGPIVDHDIFRWMATLFGPSGSPYSGGVFFLDIRLPANYPWKPPKINFTTKIYHLNVDSSGKIHMDPLDFFQWTPTITISKLISVISSLLITPNPDIESSPEIAHIFKTDRTRYENTAREWTTKYATKL</sequence>
<evidence type="ECO:0000256" key="7">
    <source>
        <dbReference type="SAM" id="Coils"/>
    </source>
</evidence>
<dbReference type="PROSITE" id="PS50127">
    <property type="entry name" value="UBC_2"/>
    <property type="match status" value="1"/>
</dbReference>
<accession>A0A397SD81</accession>
<keyword evidence="3" id="KW-0808">Transferase</keyword>
<dbReference type="InterPro" id="IPR016135">
    <property type="entry name" value="UBQ-conjugating_enzyme/RWD"/>
</dbReference>
<evidence type="ECO:0000259" key="8">
    <source>
        <dbReference type="PROSITE" id="PS50127"/>
    </source>
</evidence>
<comment type="caution">
    <text evidence="9">The sequence shown here is derived from an EMBL/GenBank/DDBJ whole genome shotgun (WGS) entry which is preliminary data.</text>
</comment>
<dbReference type="GO" id="GO:0005524">
    <property type="term" value="F:ATP binding"/>
    <property type="evidence" value="ECO:0007669"/>
    <property type="project" value="UniProtKB-KW"/>
</dbReference>
<dbReference type="STRING" id="658196.A0A397SD81"/>
<organism evidence="9 10">
    <name type="scientific">Glomus cerebriforme</name>
    <dbReference type="NCBI Taxonomy" id="658196"/>
    <lineage>
        <taxon>Eukaryota</taxon>
        <taxon>Fungi</taxon>
        <taxon>Fungi incertae sedis</taxon>
        <taxon>Mucoromycota</taxon>
        <taxon>Glomeromycotina</taxon>
        <taxon>Glomeromycetes</taxon>
        <taxon>Glomerales</taxon>
        <taxon>Glomeraceae</taxon>
        <taxon>Glomus</taxon>
    </lineage>
</organism>
<reference evidence="9 10" key="1">
    <citation type="submission" date="2018-06" db="EMBL/GenBank/DDBJ databases">
        <title>Comparative genomics reveals the genomic features of Rhizophagus irregularis, R. cerebriforme, R. diaphanum and Gigaspora rosea, and their symbiotic lifestyle signature.</title>
        <authorList>
            <person name="Morin E."/>
            <person name="San Clemente H."/>
            <person name="Chen E.C.H."/>
            <person name="De La Providencia I."/>
            <person name="Hainaut M."/>
            <person name="Kuo A."/>
            <person name="Kohler A."/>
            <person name="Murat C."/>
            <person name="Tang N."/>
            <person name="Roy S."/>
            <person name="Loubradou J."/>
            <person name="Henrissat B."/>
            <person name="Grigoriev I.V."/>
            <person name="Corradi N."/>
            <person name="Roux C."/>
            <person name="Martin F.M."/>
        </authorList>
    </citation>
    <scope>NUCLEOTIDE SEQUENCE [LARGE SCALE GENOMIC DNA]</scope>
    <source>
        <strain evidence="9 10">DAOM 227022</strain>
    </source>
</reference>
<evidence type="ECO:0000256" key="3">
    <source>
        <dbReference type="ARBA" id="ARBA00022679"/>
    </source>
</evidence>
<evidence type="ECO:0000256" key="4">
    <source>
        <dbReference type="ARBA" id="ARBA00022741"/>
    </source>
</evidence>